<reference evidence="2 3" key="1">
    <citation type="journal article" date="2015" name="Genome Announc.">
        <title>Draft Genome of the Euendolithic (true boring) Cyanobacterium Mastigocoleus testarum strain BC008.</title>
        <authorList>
            <person name="Guida B.S."/>
            <person name="Garcia-Pichel F."/>
        </authorList>
    </citation>
    <scope>NUCLEOTIDE SEQUENCE [LARGE SCALE GENOMIC DNA]</scope>
    <source>
        <strain evidence="2 3">BC008</strain>
    </source>
</reference>
<gene>
    <name evidence="2" type="ORF">BC008_33790</name>
</gene>
<proteinExistence type="predicted"/>
<feature type="domain" description="NmrA-like" evidence="1">
    <location>
        <begin position="1"/>
        <end position="221"/>
    </location>
</feature>
<dbReference type="InterPro" id="IPR008030">
    <property type="entry name" value="NmrA-like"/>
</dbReference>
<dbReference type="RefSeq" id="WP_027844917.1">
    <property type="nucleotide sequence ID" value="NZ_LMTZ01000055.1"/>
</dbReference>
<evidence type="ECO:0000259" key="1">
    <source>
        <dbReference type="Pfam" id="PF05368"/>
    </source>
</evidence>
<dbReference type="Pfam" id="PF05368">
    <property type="entry name" value="NmrA"/>
    <property type="match status" value="1"/>
</dbReference>
<protein>
    <recommendedName>
        <fullName evidence="1">NmrA-like domain-containing protein</fullName>
    </recommendedName>
</protein>
<dbReference type="Proteomes" id="UP000053372">
    <property type="component" value="Unassembled WGS sequence"/>
</dbReference>
<dbReference type="EMBL" id="LMTZ01000055">
    <property type="protein sequence ID" value="KST68621.1"/>
    <property type="molecule type" value="Genomic_DNA"/>
</dbReference>
<accession>A0A0V7ZVE8</accession>
<comment type="caution">
    <text evidence="2">The sequence shown here is derived from an EMBL/GenBank/DDBJ whole genome shotgun (WGS) entry which is preliminary data.</text>
</comment>
<sequence length="287" mass="32484">MQKTILVVGGTGMLGQPVSHRLQEDGFRVRIMTRDGQKAKKLFDDSFEVVVGNPVETNSLREALNGCHGVHISLPTEVEQQATEMIAKVASKTAIERISYVSGVTVTEENRWFFLVDRKFIAEKAIRDSGISYTIFCPSWFMEVLPKFVTQGRASVFGKQPQAYHWIAADDFARMVSTAYSSEEAANRRFFIYGPELITMDEALRRYCSVFHSDIKKISIMPFWLVKVLSFITRNRELGFAGRLMSYFEKVSEIGEPEEANCILGAPTTTLNEWIEKRKARLGVVTS</sequence>
<organism evidence="2 3">
    <name type="scientific">Mastigocoleus testarum BC008</name>
    <dbReference type="NCBI Taxonomy" id="371196"/>
    <lineage>
        <taxon>Bacteria</taxon>
        <taxon>Bacillati</taxon>
        <taxon>Cyanobacteriota</taxon>
        <taxon>Cyanophyceae</taxon>
        <taxon>Nostocales</taxon>
        <taxon>Hapalosiphonaceae</taxon>
        <taxon>Mastigocoleus</taxon>
    </lineage>
</organism>
<keyword evidence="3" id="KW-1185">Reference proteome</keyword>
<dbReference type="PANTHER" id="PTHR43162:SF1">
    <property type="entry name" value="PRESTALK A DIFFERENTIATION PROTEIN A"/>
    <property type="match status" value="1"/>
</dbReference>
<dbReference type="AlphaFoldDB" id="A0A0V7ZVE8"/>
<name>A0A0V7ZVE8_9CYAN</name>
<dbReference type="SUPFAM" id="SSF51735">
    <property type="entry name" value="NAD(P)-binding Rossmann-fold domains"/>
    <property type="match status" value="1"/>
</dbReference>
<evidence type="ECO:0000313" key="3">
    <source>
        <dbReference type="Proteomes" id="UP000053372"/>
    </source>
</evidence>
<dbReference type="PANTHER" id="PTHR43162">
    <property type="match status" value="1"/>
</dbReference>
<evidence type="ECO:0000313" key="2">
    <source>
        <dbReference type="EMBL" id="KST68621.1"/>
    </source>
</evidence>
<dbReference type="InterPro" id="IPR051604">
    <property type="entry name" value="Ergot_Alk_Oxidoreductase"/>
</dbReference>
<dbReference type="OrthoDB" id="504564at2"/>
<dbReference type="InterPro" id="IPR036291">
    <property type="entry name" value="NAD(P)-bd_dom_sf"/>
</dbReference>
<dbReference type="Gene3D" id="3.40.50.720">
    <property type="entry name" value="NAD(P)-binding Rossmann-like Domain"/>
    <property type="match status" value="1"/>
</dbReference>